<name>A0A4C1XDK4_EUMVA</name>
<gene>
    <name evidence="2" type="ORF">EVAR_28389_1</name>
</gene>
<evidence type="ECO:0000313" key="2">
    <source>
        <dbReference type="EMBL" id="GBP61180.1"/>
    </source>
</evidence>
<evidence type="ECO:0000313" key="3">
    <source>
        <dbReference type="Proteomes" id="UP000299102"/>
    </source>
</evidence>
<feature type="compositionally biased region" description="Polar residues" evidence="1">
    <location>
        <begin position="359"/>
        <end position="374"/>
    </location>
</feature>
<keyword evidence="3" id="KW-1185">Reference proteome</keyword>
<evidence type="ECO:0000256" key="1">
    <source>
        <dbReference type="SAM" id="MobiDB-lite"/>
    </source>
</evidence>
<dbReference type="AlphaFoldDB" id="A0A4C1XDK4"/>
<accession>A0A4C1XDK4</accession>
<feature type="compositionally biased region" description="Low complexity" evidence="1">
    <location>
        <begin position="349"/>
        <end position="358"/>
    </location>
</feature>
<dbReference type="Proteomes" id="UP000299102">
    <property type="component" value="Unassembled WGS sequence"/>
</dbReference>
<comment type="caution">
    <text evidence="2">The sequence shown here is derived from an EMBL/GenBank/DDBJ whole genome shotgun (WGS) entry which is preliminary data.</text>
</comment>
<reference evidence="2 3" key="1">
    <citation type="journal article" date="2019" name="Commun. Biol.">
        <title>The bagworm genome reveals a unique fibroin gene that provides high tensile strength.</title>
        <authorList>
            <person name="Kono N."/>
            <person name="Nakamura H."/>
            <person name="Ohtoshi R."/>
            <person name="Tomita M."/>
            <person name="Numata K."/>
            <person name="Arakawa K."/>
        </authorList>
    </citation>
    <scope>NUCLEOTIDE SEQUENCE [LARGE SCALE GENOMIC DNA]</scope>
</reference>
<dbReference type="EMBL" id="BGZK01000806">
    <property type="protein sequence ID" value="GBP61180.1"/>
    <property type="molecule type" value="Genomic_DNA"/>
</dbReference>
<feature type="region of interest" description="Disordered" evidence="1">
    <location>
        <begin position="349"/>
        <end position="374"/>
    </location>
</feature>
<protein>
    <recommendedName>
        <fullName evidence="4">Nucleic-acid-binding protein from transposon X-element</fullName>
    </recommendedName>
</protein>
<feature type="region of interest" description="Disordered" evidence="1">
    <location>
        <begin position="52"/>
        <end position="155"/>
    </location>
</feature>
<dbReference type="OrthoDB" id="8123886at2759"/>
<sequence>MKINANKSKSTVFEKNESTIDCDVYTGDERIEQVKEFAYLDSDNKYNKGIKRKISPAYPEQPAPVSDPEMAVEINPTREPTKRSTATNPSKESDSEQSDDSSITSQWGVVEKPDKSTANEAANNKKKKSDEADDTISTTPSTPRGPKPSTVFVQNKDRWTETKTVVDFKNLQNLLVTQSYAHYTYGLKEDREIKAVLREVPKEISIEDVEKNLRAKNIPVQAVYCIFNRSRELLDLVLVTGTAKANDREKETAFFKIKSVCSFPKLKAEQPYKLRELSRQYHNCQSYRHSSKHCFNSARCVKCLENHGPAQYMRCPRAPKRAPAPAKTAPRLTPALAISVILSYARAAAGPRSAPPTAKQTQSSTTDNLNSPCR</sequence>
<organism evidence="2 3">
    <name type="scientific">Eumeta variegata</name>
    <name type="common">Bagworm moth</name>
    <name type="synonym">Eumeta japonica</name>
    <dbReference type="NCBI Taxonomy" id="151549"/>
    <lineage>
        <taxon>Eukaryota</taxon>
        <taxon>Metazoa</taxon>
        <taxon>Ecdysozoa</taxon>
        <taxon>Arthropoda</taxon>
        <taxon>Hexapoda</taxon>
        <taxon>Insecta</taxon>
        <taxon>Pterygota</taxon>
        <taxon>Neoptera</taxon>
        <taxon>Endopterygota</taxon>
        <taxon>Lepidoptera</taxon>
        <taxon>Glossata</taxon>
        <taxon>Ditrysia</taxon>
        <taxon>Tineoidea</taxon>
        <taxon>Psychidae</taxon>
        <taxon>Oiketicinae</taxon>
        <taxon>Eumeta</taxon>
    </lineage>
</organism>
<evidence type="ECO:0008006" key="4">
    <source>
        <dbReference type="Google" id="ProtNLM"/>
    </source>
</evidence>
<proteinExistence type="predicted"/>